<reference evidence="1 2" key="1">
    <citation type="journal article" date="2019" name="Sci. Rep.">
        <title>Orb-weaving spider Araneus ventricosus genome elucidates the spidroin gene catalogue.</title>
        <authorList>
            <person name="Kono N."/>
            <person name="Nakamura H."/>
            <person name="Ohtoshi R."/>
            <person name="Moran D.A.P."/>
            <person name="Shinohara A."/>
            <person name="Yoshida Y."/>
            <person name="Fujiwara M."/>
            <person name="Mori M."/>
            <person name="Tomita M."/>
            <person name="Arakawa K."/>
        </authorList>
    </citation>
    <scope>NUCLEOTIDE SEQUENCE [LARGE SCALE GENOMIC DNA]</scope>
</reference>
<gene>
    <name evidence="1" type="ORF">AVEN_116222_1</name>
</gene>
<dbReference type="AlphaFoldDB" id="A0A4Y2I135"/>
<keyword evidence="2" id="KW-1185">Reference proteome</keyword>
<dbReference type="EMBL" id="BGPR01104890">
    <property type="protein sequence ID" value="GBM71268.1"/>
    <property type="molecule type" value="Genomic_DNA"/>
</dbReference>
<comment type="caution">
    <text evidence="1">The sequence shown here is derived from an EMBL/GenBank/DDBJ whole genome shotgun (WGS) entry which is preliminary data.</text>
</comment>
<name>A0A4Y2I135_ARAVE</name>
<protein>
    <submittedName>
        <fullName evidence="1">Uncharacterized protein</fullName>
    </submittedName>
</protein>
<dbReference type="OrthoDB" id="8936366at2759"/>
<dbReference type="Proteomes" id="UP000499080">
    <property type="component" value="Unassembled WGS sequence"/>
</dbReference>
<sequence>MTNSQLRPIRHKLLLYKFTTRSNLLYGPIIYRPVAITRQRKLQVFQNQQLLRIVNAPNFHKRVTPAQKQNDKQSVVPYQAQTLALQIYYKIRPSPSYMEQ</sequence>
<evidence type="ECO:0000313" key="2">
    <source>
        <dbReference type="Proteomes" id="UP000499080"/>
    </source>
</evidence>
<organism evidence="1 2">
    <name type="scientific">Araneus ventricosus</name>
    <name type="common">Orbweaver spider</name>
    <name type="synonym">Epeira ventricosa</name>
    <dbReference type="NCBI Taxonomy" id="182803"/>
    <lineage>
        <taxon>Eukaryota</taxon>
        <taxon>Metazoa</taxon>
        <taxon>Ecdysozoa</taxon>
        <taxon>Arthropoda</taxon>
        <taxon>Chelicerata</taxon>
        <taxon>Arachnida</taxon>
        <taxon>Araneae</taxon>
        <taxon>Araneomorphae</taxon>
        <taxon>Entelegynae</taxon>
        <taxon>Araneoidea</taxon>
        <taxon>Araneidae</taxon>
        <taxon>Araneus</taxon>
    </lineage>
</organism>
<accession>A0A4Y2I135</accession>
<proteinExistence type="predicted"/>
<evidence type="ECO:0000313" key="1">
    <source>
        <dbReference type="EMBL" id="GBM71268.1"/>
    </source>
</evidence>